<comment type="caution">
    <text evidence="4">The sequence shown here is derived from an EMBL/GenBank/DDBJ whole genome shotgun (WGS) entry which is preliminary data.</text>
</comment>
<dbReference type="InterPro" id="IPR001487">
    <property type="entry name" value="Bromodomain"/>
</dbReference>
<evidence type="ECO:0000256" key="2">
    <source>
        <dbReference type="PROSITE-ProRule" id="PRU00035"/>
    </source>
</evidence>
<evidence type="ECO:0000313" key="4">
    <source>
        <dbReference type="EMBL" id="CAI9927900.1"/>
    </source>
</evidence>
<dbReference type="EMBL" id="CAXDID020000006">
    <property type="protein sequence ID" value="CAL5975484.1"/>
    <property type="molecule type" value="Genomic_DNA"/>
</dbReference>
<keyword evidence="6" id="KW-1185">Reference proteome</keyword>
<evidence type="ECO:0000259" key="3">
    <source>
        <dbReference type="PROSITE" id="PS50014"/>
    </source>
</evidence>
<sequence length="262" mass="30346">MNITQVLRMSVQDTIPNASTTIRSALLTSTQPLIQNKIFLNPVVEDFPELKENYLAAIKEPMSISVIKYKLNSKTCKYQVLYEPLHDLCLMTYNCRLFNPSNDFLDAECTNFEKVIIDCVNSFLFKINCKKISTYAEFAETLLKPLSDIVVIESKQEPLAQPSQTKQKTFERGTATQQTIQDCIQKLTTLTQENQQKLIKMLVFELNSMDFDPENDQKCILQFDVENNPKQFWWFYENVLKCVQEETGEMEEEGEEVQESAQ</sequence>
<proteinExistence type="predicted"/>
<reference evidence="5 6" key="2">
    <citation type="submission" date="2024-07" db="EMBL/GenBank/DDBJ databases">
        <authorList>
            <person name="Akdeniz Z."/>
        </authorList>
    </citation>
    <scope>NUCLEOTIDE SEQUENCE [LARGE SCALE GENOMIC DNA]</scope>
</reference>
<evidence type="ECO:0000313" key="6">
    <source>
        <dbReference type="Proteomes" id="UP001642409"/>
    </source>
</evidence>
<keyword evidence="1 2" id="KW-0103">Bromodomain</keyword>
<accession>A0AA86NZ51</accession>
<feature type="domain" description="Bromo" evidence="3">
    <location>
        <begin position="31"/>
        <end position="106"/>
    </location>
</feature>
<dbReference type="Pfam" id="PF00439">
    <property type="entry name" value="Bromodomain"/>
    <property type="match status" value="1"/>
</dbReference>
<gene>
    <name evidence="4" type="ORF">HINF_LOCUS15545</name>
    <name evidence="5" type="ORF">HINF_LOCUS3355</name>
</gene>
<dbReference type="AlphaFoldDB" id="A0AA86NZ51"/>
<reference evidence="4" key="1">
    <citation type="submission" date="2023-06" db="EMBL/GenBank/DDBJ databases">
        <authorList>
            <person name="Kurt Z."/>
        </authorList>
    </citation>
    <scope>NUCLEOTIDE SEQUENCE</scope>
</reference>
<dbReference type="Proteomes" id="UP001642409">
    <property type="component" value="Unassembled WGS sequence"/>
</dbReference>
<evidence type="ECO:0000256" key="1">
    <source>
        <dbReference type="ARBA" id="ARBA00023117"/>
    </source>
</evidence>
<dbReference type="PROSITE" id="PS50014">
    <property type="entry name" value="BROMODOMAIN_2"/>
    <property type="match status" value="1"/>
</dbReference>
<name>A0AA86NZ51_9EUKA</name>
<evidence type="ECO:0000313" key="5">
    <source>
        <dbReference type="EMBL" id="CAL5975484.1"/>
    </source>
</evidence>
<dbReference type="EMBL" id="CATOUU010000386">
    <property type="protein sequence ID" value="CAI9927900.1"/>
    <property type="molecule type" value="Genomic_DNA"/>
</dbReference>
<dbReference type="Gene3D" id="1.20.920.10">
    <property type="entry name" value="Bromodomain-like"/>
    <property type="match status" value="1"/>
</dbReference>
<protein>
    <submittedName>
        <fullName evidence="4">Bromodomain-containing protein</fullName>
    </submittedName>
    <submittedName>
        <fullName evidence="5">Bromodomain-containing_protein</fullName>
    </submittedName>
</protein>
<dbReference type="SUPFAM" id="SSF47370">
    <property type="entry name" value="Bromodomain"/>
    <property type="match status" value="1"/>
</dbReference>
<dbReference type="CDD" id="cd04369">
    <property type="entry name" value="Bromodomain"/>
    <property type="match status" value="1"/>
</dbReference>
<organism evidence="4">
    <name type="scientific">Hexamita inflata</name>
    <dbReference type="NCBI Taxonomy" id="28002"/>
    <lineage>
        <taxon>Eukaryota</taxon>
        <taxon>Metamonada</taxon>
        <taxon>Diplomonadida</taxon>
        <taxon>Hexamitidae</taxon>
        <taxon>Hexamitinae</taxon>
        <taxon>Hexamita</taxon>
    </lineage>
</organism>
<dbReference type="InterPro" id="IPR036427">
    <property type="entry name" value="Bromodomain-like_sf"/>
</dbReference>